<evidence type="ECO:0000256" key="18">
    <source>
        <dbReference type="SAM" id="Phobius"/>
    </source>
</evidence>
<keyword evidence="11" id="KW-0325">Glycoprotein</keyword>
<evidence type="ECO:0000256" key="3">
    <source>
        <dbReference type="ARBA" id="ARBA00022475"/>
    </source>
</evidence>
<dbReference type="EMBL" id="JAHUTJ010041731">
    <property type="protein sequence ID" value="MED6280457.1"/>
    <property type="molecule type" value="Genomic_DNA"/>
</dbReference>
<evidence type="ECO:0000256" key="10">
    <source>
        <dbReference type="ARBA" id="ARBA00023170"/>
    </source>
</evidence>
<name>A0ABU7DZL0_9TELE</name>
<dbReference type="Pfam" id="PF00001">
    <property type="entry name" value="7tm_1"/>
    <property type="match status" value="1"/>
</dbReference>
<feature type="transmembrane region" description="Helical" evidence="18">
    <location>
        <begin position="278"/>
        <end position="298"/>
    </location>
</feature>
<dbReference type="SUPFAM" id="SSF81321">
    <property type="entry name" value="Family A G protein-coupled receptor-like"/>
    <property type="match status" value="1"/>
</dbReference>
<feature type="transmembrane region" description="Helical" evidence="18">
    <location>
        <begin position="226"/>
        <end position="257"/>
    </location>
</feature>
<feature type="transmembrane region" description="Helical" evidence="18">
    <location>
        <begin position="182"/>
        <end position="204"/>
    </location>
</feature>
<dbReference type="PRINTS" id="PR00237">
    <property type="entry name" value="GPCRRHODOPSN"/>
</dbReference>
<reference evidence="20 21" key="1">
    <citation type="submission" date="2021-06" db="EMBL/GenBank/DDBJ databases">
        <authorList>
            <person name="Palmer J.M."/>
        </authorList>
    </citation>
    <scope>NUCLEOTIDE SEQUENCE [LARGE SCALE GENOMIC DNA]</scope>
    <source>
        <strain evidence="20 21">CL_MEX2019</strain>
        <tissue evidence="20">Muscle</tissue>
    </source>
</reference>
<dbReference type="InterPro" id="IPR001681">
    <property type="entry name" value="Neurokn_rcpt"/>
</dbReference>
<evidence type="ECO:0000259" key="19">
    <source>
        <dbReference type="PROSITE" id="PS50262"/>
    </source>
</evidence>
<dbReference type="PROSITE" id="PS00237">
    <property type="entry name" value="G_PROTEIN_RECEP_F1_1"/>
    <property type="match status" value="1"/>
</dbReference>
<evidence type="ECO:0000313" key="20">
    <source>
        <dbReference type="EMBL" id="MED6280457.1"/>
    </source>
</evidence>
<keyword evidence="5 18" id="KW-1133">Transmembrane helix</keyword>
<dbReference type="InterPro" id="IPR001013">
    <property type="entry name" value="NK3_rcpt"/>
</dbReference>
<keyword evidence="9" id="KW-1015">Disulfide bond</keyword>
<keyword evidence="12 17" id="KW-0807">Transducer</keyword>
<dbReference type="PANTHER" id="PTHR46925:SF1">
    <property type="entry name" value="NEUROMEDIN-K RECEPTOR"/>
    <property type="match status" value="1"/>
</dbReference>
<keyword evidence="3" id="KW-1003">Cell membrane</keyword>
<evidence type="ECO:0000256" key="12">
    <source>
        <dbReference type="ARBA" id="ARBA00023224"/>
    </source>
</evidence>
<feature type="transmembrane region" description="Helical" evidence="18">
    <location>
        <begin position="66"/>
        <end position="92"/>
    </location>
</feature>
<proteinExistence type="inferred from homology"/>
<keyword evidence="21" id="KW-1185">Reference proteome</keyword>
<evidence type="ECO:0000313" key="21">
    <source>
        <dbReference type="Proteomes" id="UP001352852"/>
    </source>
</evidence>
<evidence type="ECO:0000256" key="17">
    <source>
        <dbReference type="RuleBase" id="RU000688"/>
    </source>
</evidence>
<evidence type="ECO:0000256" key="11">
    <source>
        <dbReference type="ARBA" id="ARBA00023180"/>
    </source>
</evidence>
<keyword evidence="13" id="KW-0449">Lipoprotein</keyword>
<accession>A0ABU7DZL0</accession>
<feature type="transmembrane region" description="Helical" evidence="18">
    <location>
        <begin position="318"/>
        <end position="340"/>
    </location>
</feature>
<dbReference type="PROSITE" id="PS50262">
    <property type="entry name" value="G_PROTEIN_RECEP_F1_2"/>
    <property type="match status" value="1"/>
</dbReference>
<dbReference type="InterPro" id="IPR017452">
    <property type="entry name" value="GPCR_Rhodpsn_7TM"/>
</dbReference>
<comment type="subcellular location">
    <subcellularLocation>
        <location evidence="1">Cell membrane</location>
        <topology evidence="1">Multi-pass membrane protein</topology>
    </subcellularLocation>
</comment>
<dbReference type="InterPro" id="IPR000276">
    <property type="entry name" value="GPCR_Rhodpsn"/>
</dbReference>
<keyword evidence="7 18" id="KW-0472">Membrane</keyword>
<feature type="transmembrane region" description="Helical" evidence="18">
    <location>
        <begin position="141"/>
        <end position="162"/>
    </location>
</feature>
<dbReference type="SMART" id="SM01381">
    <property type="entry name" value="7TM_GPCR_Srsx"/>
    <property type="match status" value="1"/>
</dbReference>
<evidence type="ECO:0000256" key="2">
    <source>
        <dbReference type="ARBA" id="ARBA00020039"/>
    </source>
</evidence>
<evidence type="ECO:0000256" key="1">
    <source>
        <dbReference type="ARBA" id="ARBA00004651"/>
    </source>
</evidence>
<evidence type="ECO:0000256" key="8">
    <source>
        <dbReference type="ARBA" id="ARBA00023139"/>
    </source>
</evidence>
<protein>
    <recommendedName>
        <fullName evidence="2">Neuromedin-K receptor</fullName>
    </recommendedName>
    <alternativeName>
        <fullName evidence="16">NK-3 receptor</fullName>
    </alternativeName>
    <alternativeName>
        <fullName evidence="14">Neurokinin B receptor</fullName>
    </alternativeName>
    <alternativeName>
        <fullName evidence="15">Tachykinin receptor 3</fullName>
    </alternativeName>
</protein>
<evidence type="ECO:0000256" key="14">
    <source>
        <dbReference type="ARBA" id="ARBA00031300"/>
    </source>
</evidence>
<dbReference type="Proteomes" id="UP001352852">
    <property type="component" value="Unassembled WGS sequence"/>
</dbReference>
<feature type="transmembrane region" description="Helical" evidence="18">
    <location>
        <begin position="104"/>
        <end position="129"/>
    </location>
</feature>
<keyword evidence="10 17" id="KW-0675">Receptor</keyword>
<evidence type="ECO:0000256" key="5">
    <source>
        <dbReference type="ARBA" id="ARBA00022989"/>
    </source>
</evidence>
<comment type="similarity">
    <text evidence="17">Belongs to the G-protein coupled receptor 1 family.</text>
</comment>
<dbReference type="PANTHER" id="PTHR46925">
    <property type="entry name" value="G-PROTEIN COUPLED RECEPTOR TKR-1-RELATED"/>
    <property type="match status" value="1"/>
</dbReference>
<evidence type="ECO:0000256" key="15">
    <source>
        <dbReference type="ARBA" id="ARBA00031717"/>
    </source>
</evidence>
<evidence type="ECO:0000256" key="13">
    <source>
        <dbReference type="ARBA" id="ARBA00023288"/>
    </source>
</evidence>
<keyword evidence="8" id="KW-0564">Palmitate</keyword>
<organism evidence="20 21">
    <name type="scientific">Characodon lateralis</name>
    <dbReference type="NCBI Taxonomy" id="208331"/>
    <lineage>
        <taxon>Eukaryota</taxon>
        <taxon>Metazoa</taxon>
        <taxon>Chordata</taxon>
        <taxon>Craniata</taxon>
        <taxon>Vertebrata</taxon>
        <taxon>Euteleostomi</taxon>
        <taxon>Actinopterygii</taxon>
        <taxon>Neopterygii</taxon>
        <taxon>Teleostei</taxon>
        <taxon>Neoteleostei</taxon>
        <taxon>Acanthomorphata</taxon>
        <taxon>Ovalentaria</taxon>
        <taxon>Atherinomorphae</taxon>
        <taxon>Cyprinodontiformes</taxon>
        <taxon>Goodeidae</taxon>
        <taxon>Characodon</taxon>
    </lineage>
</organism>
<evidence type="ECO:0000256" key="9">
    <source>
        <dbReference type="ARBA" id="ARBA00023157"/>
    </source>
</evidence>
<evidence type="ECO:0000256" key="7">
    <source>
        <dbReference type="ARBA" id="ARBA00023136"/>
    </source>
</evidence>
<dbReference type="PRINTS" id="PR01026">
    <property type="entry name" value="NEUROKININ3R"/>
</dbReference>
<gene>
    <name evidence="20" type="primary">TACR3_2</name>
    <name evidence="20" type="ORF">CHARACLAT_011249</name>
</gene>
<dbReference type="PRINTS" id="PR00244">
    <property type="entry name" value="NEUROKININR"/>
</dbReference>
<keyword evidence="4 17" id="KW-0812">Transmembrane</keyword>
<evidence type="ECO:0000256" key="4">
    <source>
        <dbReference type="ARBA" id="ARBA00022692"/>
    </source>
</evidence>
<feature type="domain" description="G-protein coupled receptors family 1 profile" evidence="19">
    <location>
        <begin position="83"/>
        <end position="337"/>
    </location>
</feature>
<keyword evidence="6 17" id="KW-0297">G-protein coupled receptor</keyword>
<evidence type="ECO:0000256" key="6">
    <source>
        <dbReference type="ARBA" id="ARBA00023040"/>
    </source>
</evidence>
<sequence>MVDIFLLTAPLQASGPLSPSHQRHSGAPEACEDLRGMAPERDGSNTTTTATTRVLTNQFAQPAWRIALWSVAYITVLVVAVFGNLIVIWIILAHKRMRTVTNYCLLNLAFSDASMAAFNTLINFIYAAHGDWYFGEVYCRFHNFFPVTAVFASIYSMTAIALDRYMAIIHPLKPRLSAKATLGVIFCIWTLAVVLAFPLCYFSTTRSLPGRTFCYVAWPRMADDPFMYHIIVTVLVYVLPLAVMGITYAIIGLSLWGSEVPGDSSENYHAQLRAKRKVVKMMIIVVVTFALCWLPYHVYFIVTGLNKSLIKWKYIQQVYLSVLWLAMSSTMYNPIIYCCLNSRFRAGFKQVFRCCPFVRISSYDELELQSTRLRPCHQSSMCTLSRVDTSILSKNKSVCSRGNRSKANFAE</sequence>
<dbReference type="Gene3D" id="1.20.1070.10">
    <property type="entry name" value="Rhodopsin 7-helix transmembrane proteins"/>
    <property type="match status" value="1"/>
</dbReference>
<comment type="caution">
    <text evidence="20">The sequence shown here is derived from an EMBL/GenBank/DDBJ whole genome shotgun (WGS) entry which is preliminary data.</text>
</comment>
<evidence type="ECO:0000256" key="16">
    <source>
        <dbReference type="ARBA" id="ARBA00032354"/>
    </source>
</evidence>